<reference evidence="3" key="1">
    <citation type="submission" date="2020-06" db="EMBL/GenBank/DDBJ databases">
        <authorList>
            <person name="Li T."/>
            <person name="Hu X."/>
            <person name="Zhang T."/>
            <person name="Song X."/>
            <person name="Zhang H."/>
            <person name="Dai N."/>
            <person name="Sheng W."/>
            <person name="Hou X."/>
            <person name="Wei L."/>
        </authorList>
    </citation>
    <scope>NUCLEOTIDE SEQUENCE</scope>
    <source>
        <strain evidence="3">3651</strain>
        <tissue evidence="3">Leaf</tissue>
    </source>
</reference>
<dbReference type="InterPro" id="IPR013087">
    <property type="entry name" value="Znf_C2H2_type"/>
</dbReference>
<evidence type="ECO:0000256" key="1">
    <source>
        <dbReference type="SAM" id="MobiDB-lite"/>
    </source>
</evidence>
<feature type="domain" description="C2H2-type" evidence="2">
    <location>
        <begin position="33"/>
        <end position="55"/>
    </location>
</feature>
<dbReference type="PROSITE" id="PS00028">
    <property type="entry name" value="ZINC_FINGER_C2H2_1"/>
    <property type="match status" value="1"/>
</dbReference>
<gene>
    <name evidence="3" type="ORF">Salat_1554000</name>
</gene>
<dbReference type="AlphaFoldDB" id="A0AAE2CMR2"/>
<dbReference type="EMBL" id="JACGWO010000005">
    <property type="protein sequence ID" value="KAK4427850.1"/>
    <property type="molecule type" value="Genomic_DNA"/>
</dbReference>
<feature type="compositionally biased region" description="Polar residues" evidence="1">
    <location>
        <begin position="177"/>
        <end position="190"/>
    </location>
</feature>
<proteinExistence type="predicted"/>
<evidence type="ECO:0000259" key="2">
    <source>
        <dbReference type="PROSITE" id="PS00028"/>
    </source>
</evidence>
<reference evidence="3" key="2">
    <citation type="journal article" date="2024" name="Plant">
        <title>Genomic evolution and insights into agronomic trait innovations of Sesamum species.</title>
        <authorList>
            <person name="Miao H."/>
            <person name="Wang L."/>
            <person name="Qu L."/>
            <person name="Liu H."/>
            <person name="Sun Y."/>
            <person name="Le M."/>
            <person name="Wang Q."/>
            <person name="Wei S."/>
            <person name="Zheng Y."/>
            <person name="Lin W."/>
            <person name="Duan Y."/>
            <person name="Cao H."/>
            <person name="Xiong S."/>
            <person name="Wang X."/>
            <person name="Wei L."/>
            <person name="Li C."/>
            <person name="Ma Q."/>
            <person name="Ju M."/>
            <person name="Zhao R."/>
            <person name="Li G."/>
            <person name="Mu C."/>
            <person name="Tian Q."/>
            <person name="Mei H."/>
            <person name="Zhang T."/>
            <person name="Gao T."/>
            <person name="Zhang H."/>
        </authorList>
    </citation>
    <scope>NUCLEOTIDE SEQUENCE</scope>
    <source>
        <strain evidence="3">3651</strain>
    </source>
</reference>
<evidence type="ECO:0000313" key="4">
    <source>
        <dbReference type="Proteomes" id="UP001293254"/>
    </source>
</evidence>
<name>A0AAE2CMR2_9LAMI</name>
<comment type="caution">
    <text evidence="3">The sequence shown here is derived from an EMBL/GenBank/DDBJ whole genome shotgun (WGS) entry which is preliminary data.</text>
</comment>
<keyword evidence="4" id="KW-1185">Reference proteome</keyword>
<protein>
    <recommendedName>
        <fullName evidence="2">C2H2-type domain-containing protein</fullName>
    </recommendedName>
</protein>
<accession>A0AAE2CMR2</accession>
<evidence type="ECO:0000313" key="3">
    <source>
        <dbReference type="EMBL" id="KAK4427850.1"/>
    </source>
</evidence>
<sequence>MALSWSELSTDHKIVFLLEGLANKKDQHIPIACRLCDEIFFDNKKLVNHFQSHFHRDGTFNPRSLVRSSVSLQNGINLYPGPSQNIHSLSVPVDVCKSIANGHIGPRAWKNIPQNPARVMLGDSQVPTMSQDSIEMTGPTLMRGPRSYPSPSIFRSSISHDAFASPLNQSSNFRSRFASQTTTGPQNFDSTARPISPGVFTSQTTQISNFHFPMNPGTSASQPIQQSSFYSPNKGAFASESIPGTSCLAPGATTRCLPQTAMENQVEGPFTGYTKPYIMELEQPIEEMGGHNDVGGNSNLDEMDLTLKL</sequence>
<dbReference type="Proteomes" id="UP001293254">
    <property type="component" value="Unassembled WGS sequence"/>
</dbReference>
<organism evidence="3 4">
    <name type="scientific">Sesamum alatum</name>
    <dbReference type="NCBI Taxonomy" id="300844"/>
    <lineage>
        <taxon>Eukaryota</taxon>
        <taxon>Viridiplantae</taxon>
        <taxon>Streptophyta</taxon>
        <taxon>Embryophyta</taxon>
        <taxon>Tracheophyta</taxon>
        <taxon>Spermatophyta</taxon>
        <taxon>Magnoliopsida</taxon>
        <taxon>eudicotyledons</taxon>
        <taxon>Gunneridae</taxon>
        <taxon>Pentapetalae</taxon>
        <taxon>asterids</taxon>
        <taxon>lamiids</taxon>
        <taxon>Lamiales</taxon>
        <taxon>Pedaliaceae</taxon>
        <taxon>Sesamum</taxon>
    </lineage>
</organism>
<feature type="region of interest" description="Disordered" evidence="1">
    <location>
        <begin position="289"/>
        <end position="309"/>
    </location>
</feature>
<feature type="region of interest" description="Disordered" evidence="1">
    <location>
        <begin position="177"/>
        <end position="198"/>
    </location>
</feature>